<dbReference type="CDD" id="cd00051">
    <property type="entry name" value="EFh"/>
    <property type="match status" value="1"/>
</dbReference>
<feature type="compositionally biased region" description="Polar residues" evidence="6">
    <location>
        <begin position="712"/>
        <end position="724"/>
    </location>
</feature>
<keyword evidence="3" id="KW-0677">Repeat</keyword>
<keyword evidence="2 5" id="KW-0853">WD repeat</keyword>
<dbReference type="Pfam" id="PF00400">
    <property type="entry name" value="WD40"/>
    <property type="match status" value="2"/>
</dbReference>
<accession>A0A8S4PH01</accession>
<proteinExistence type="predicted"/>
<reference evidence="8" key="1">
    <citation type="submission" date="2022-03" db="EMBL/GenBank/DDBJ databases">
        <authorList>
            <person name="Martin C."/>
        </authorList>
    </citation>
    <scope>NUCLEOTIDE SEQUENCE</scope>
</reference>
<dbReference type="Pfam" id="PF12894">
    <property type="entry name" value="ANAPC4_WD40"/>
    <property type="match status" value="1"/>
</dbReference>
<feature type="repeat" description="WD" evidence="5">
    <location>
        <begin position="566"/>
        <end position="600"/>
    </location>
</feature>
<dbReference type="PANTHER" id="PTHR44324">
    <property type="entry name" value="WD40 REPEAT DOMAIN 95"/>
    <property type="match status" value="1"/>
</dbReference>
<dbReference type="SUPFAM" id="SSF50978">
    <property type="entry name" value="WD40 repeat-like"/>
    <property type="match status" value="2"/>
</dbReference>
<gene>
    <name evidence="8" type="ORF">OFUS_LOCUS17603</name>
</gene>
<feature type="compositionally biased region" description="Basic and acidic residues" evidence="6">
    <location>
        <begin position="8"/>
        <end position="18"/>
    </location>
</feature>
<dbReference type="Proteomes" id="UP000749559">
    <property type="component" value="Unassembled WGS sequence"/>
</dbReference>
<evidence type="ECO:0000259" key="7">
    <source>
        <dbReference type="PROSITE" id="PS50222"/>
    </source>
</evidence>
<dbReference type="PANTHER" id="PTHR44324:SF6">
    <property type="entry name" value="EF-HAND CALCIUM BINDING DOMAIN 8"/>
    <property type="match status" value="1"/>
</dbReference>
<dbReference type="SUPFAM" id="SSF47473">
    <property type="entry name" value="EF-hand"/>
    <property type="match status" value="1"/>
</dbReference>
<evidence type="ECO:0000256" key="3">
    <source>
        <dbReference type="ARBA" id="ARBA00022737"/>
    </source>
</evidence>
<evidence type="ECO:0000256" key="5">
    <source>
        <dbReference type="PROSITE-ProRule" id="PRU00221"/>
    </source>
</evidence>
<dbReference type="InterPro" id="IPR018247">
    <property type="entry name" value="EF_Hand_1_Ca_BS"/>
</dbReference>
<dbReference type="InterPro" id="IPR015943">
    <property type="entry name" value="WD40/YVTN_repeat-like_dom_sf"/>
</dbReference>
<sequence>MPVKLPKLQRELLRRESSASRSGSTLSPVTMPQLQDTISEDGDNEKLEDQMTHEKLSRLQAIFEEADEDGGGGLDMEEFRRAMRKTMGQDVHDEQMDMIFMKVDTNCDGTVDWDEYLSYTLLEYRERDLMSRTFSEMPFPKAVQEIPYPHFDIVVQIGFMPTILRHDIKLIDEDYAHGKYFTISKNGILDSWTVNMDHLKSFVVENPNRSRTNAYMWITDMVCMPNVNMIAVGSTLNEITVYDVNGSRCDKIVRITKLDACPTCMAYWFDPTNINKAKILWGDVDGSVSCLELLECSVLGTICLGKNGRHRIPYDEIIRGGLQSMRGYKRAFVHNDWVLKLKYCPSIDSFISCCRDTDTAMFMGSFELKKPGLYYKVKKGIFSFDYCKSNNIIVSGGYDGILRVWNAFINAKASFHLPDHKQVILHIVINSLKEQVISIDRDKVIKVFDLTTQKCIQTLSKRSVKLGKYAISSVCLNSKLQSLLVANDKIVMFDRNDMEDAKKESQLMKTHSLPVCASLYSHLFNTVITASHDSWVRIWDLDTGKKAMEFRAHRITVKGCDIDVEITAISFDPTGRRLITGARNGACKIWNFNNGDCLRELDPFSNDEITGIICAKQRIYLSSWNRTVMIFMDSYEDENRHQWSELHKEDILSIAMYDPSYIATSSYDGDIIVWYMDTGSFVCRLHAQDAVSPSRVSGLKPKLSKVKETMETVRQTDSTPTANEHNVRFHLPPIDSSSRSDEDNSSDSSENTDGKQSSSKHWARRESLKGNCKKHNSTVDKIIFLQSRKFDRDTAQLLACGSGGWIRAWSIHHQGGLIGQFNAANSIGESVLTVHAYNNDEYLITGDSTGYIKIWYIKNYCNGNDVQSQLTEAEQKEMKKKFPYLNMNNESRHAKIMAEVTEAFPPPKESHPEETMREPPILNSFRAHCKAITYVDVIESKQLMITSSADCCVRLWTICGRFIGTFGHASLWKRLDYPIVPAKLPKKLPTDLKRIASATTLRVMNAGNQSKWKFARNIIMIWMNVFGRSKVKDSSSEENISPTKTPEPLTDVYLKGHRGSLITETDEKCILGKAYQPKKRHQITPILAPCRNFQTQVAVYSSLPCAELEKIPDVQPSPVIQEIMERKRLMEETSLRLKQRNNKALKAKFIATSTIIHQQLRQRKDSQVSHNSLKVSVSKRRMSRIRGQSITDATVKVPEKSKIGREKVPQVNEETVAKLLEKLDLGKISEE</sequence>
<dbReference type="InterPro" id="IPR001680">
    <property type="entry name" value="WD40_rpt"/>
</dbReference>
<comment type="caution">
    <text evidence="8">The sequence shown here is derived from an EMBL/GenBank/DDBJ whole genome shotgun (WGS) entry which is preliminary data.</text>
</comment>
<dbReference type="GO" id="GO:0005509">
    <property type="term" value="F:calcium ion binding"/>
    <property type="evidence" value="ECO:0007669"/>
    <property type="project" value="InterPro"/>
</dbReference>
<evidence type="ECO:0000256" key="6">
    <source>
        <dbReference type="SAM" id="MobiDB-lite"/>
    </source>
</evidence>
<dbReference type="Gene3D" id="2.130.10.10">
    <property type="entry name" value="YVTN repeat-like/Quinoprotein amine dehydrogenase"/>
    <property type="match status" value="3"/>
</dbReference>
<name>A0A8S4PH01_OWEFU</name>
<feature type="domain" description="EF-hand" evidence="7">
    <location>
        <begin position="54"/>
        <end position="89"/>
    </location>
</feature>
<dbReference type="OrthoDB" id="5980302at2759"/>
<feature type="repeat" description="WD" evidence="5">
    <location>
        <begin position="381"/>
        <end position="406"/>
    </location>
</feature>
<dbReference type="InterPro" id="IPR019775">
    <property type="entry name" value="WD40_repeat_CS"/>
</dbReference>
<evidence type="ECO:0000313" key="9">
    <source>
        <dbReference type="Proteomes" id="UP000749559"/>
    </source>
</evidence>
<dbReference type="AlphaFoldDB" id="A0A8S4PH01"/>
<dbReference type="InterPro" id="IPR011047">
    <property type="entry name" value="Quinoprotein_ADH-like_sf"/>
</dbReference>
<keyword evidence="4" id="KW-0106">Calcium</keyword>
<protein>
    <recommendedName>
        <fullName evidence="1">WD repeat-containing protein on Y chromosome</fullName>
    </recommendedName>
</protein>
<dbReference type="SMART" id="SM00320">
    <property type="entry name" value="WD40"/>
    <property type="match status" value="11"/>
</dbReference>
<dbReference type="EMBL" id="CAIIXF020000008">
    <property type="protein sequence ID" value="CAH1792660.1"/>
    <property type="molecule type" value="Genomic_DNA"/>
</dbReference>
<dbReference type="InterPro" id="IPR051242">
    <property type="entry name" value="WD-EF-hand_domain"/>
</dbReference>
<feature type="domain" description="EF-hand" evidence="7">
    <location>
        <begin position="91"/>
        <end position="126"/>
    </location>
</feature>
<dbReference type="InterPro" id="IPR002048">
    <property type="entry name" value="EF_hand_dom"/>
</dbReference>
<keyword evidence="9" id="KW-1185">Reference proteome</keyword>
<evidence type="ECO:0000313" key="8">
    <source>
        <dbReference type="EMBL" id="CAH1792660.1"/>
    </source>
</evidence>
<feature type="repeat" description="WD" evidence="5">
    <location>
        <begin position="508"/>
        <end position="549"/>
    </location>
</feature>
<dbReference type="Gene3D" id="1.10.238.10">
    <property type="entry name" value="EF-hand"/>
    <property type="match status" value="1"/>
</dbReference>
<dbReference type="PROSITE" id="PS00678">
    <property type="entry name" value="WD_REPEATS_1"/>
    <property type="match status" value="2"/>
</dbReference>
<dbReference type="PROSITE" id="PS50082">
    <property type="entry name" value="WD_REPEATS_2"/>
    <property type="match status" value="4"/>
</dbReference>
<dbReference type="Pfam" id="PF13499">
    <property type="entry name" value="EF-hand_7"/>
    <property type="match status" value="1"/>
</dbReference>
<feature type="compositionally biased region" description="Polar residues" evidence="6">
    <location>
        <begin position="28"/>
        <end position="37"/>
    </location>
</feature>
<organism evidence="8 9">
    <name type="scientific">Owenia fusiformis</name>
    <name type="common">Polychaete worm</name>
    <dbReference type="NCBI Taxonomy" id="6347"/>
    <lineage>
        <taxon>Eukaryota</taxon>
        <taxon>Metazoa</taxon>
        <taxon>Spiralia</taxon>
        <taxon>Lophotrochozoa</taxon>
        <taxon>Annelida</taxon>
        <taxon>Polychaeta</taxon>
        <taxon>Sedentaria</taxon>
        <taxon>Canalipalpata</taxon>
        <taxon>Sabellida</taxon>
        <taxon>Oweniida</taxon>
        <taxon>Oweniidae</taxon>
        <taxon>Owenia</taxon>
    </lineage>
</organism>
<dbReference type="InterPro" id="IPR011992">
    <property type="entry name" value="EF-hand-dom_pair"/>
</dbReference>
<evidence type="ECO:0000256" key="2">
    <source>
        <dbReference type="ARBA" id="ARBA00022574"/>
    </source>
</evidence>
<dbReference type="PROSITE" id="PS50222">
    <property type="entry name" value="EF_HAND_2"/>
    <property type="match status" value="2"/>
</dbReference>
<feature type="repeat" description="WD" evidence="5">
    <location>
        <begin position="925"/>
        <end position="958"/>
    </location>
</feature>
<dbReference type="SMART" id="SM00054">
    <property type="entry name" value="EFh"/>
    <property type="match status" value="2"/>
</dbReference>
<feature type="region of interest" description="Disordered" evidence="6">
    <location>
        <begin position="1"/>
        <end position="45"/>
    </location>
</feature>
<dbReference type="PROSITE" id="PS00018">
    <property type="entry name" value="EF_HAND_1"/>
    <property type="match status" value="1"/>
</dbReference>
<evidence type="ECO:0000256" key="1">
    <source>
        <dbReference type="ARBA" id="ARBA00014901"/>
    </source>
</evidence>
<feature type="region of interest" description="Disordered" evidence="6">
    <location>
        <begin position="695"/>
        <end position="769"/>
    </location>
</feature>
<dbReference type="SUPFAM" id="SSF50998">
    <property type="entry name" value="Quinoprotein alcohol dehydrogenase-like"/>
    <property type="match status" value="1"/>
</dbReference>
<dbReference type="InterPro" id="IPR036322">
    <property type="entry name" value="WD40_repeat_dom_sf"/>
</dbReference>
<dbReference type="InterPro" id="IPR024977">
    <property type="entry name" value="Apc4-like_WD40_dom"/>
</dbReference>
<evidence type="ECO:0000256" key="4">
    <source>
        <dbReference type="ARBA" id="ARBA00022837"/>
    </source>
</evidence>